<gene>
    <name evidence="1" type="ORF">ACIPEN_03005</name>
</gene>
<organism evidence="1 2">
    <name type="scientific">Herbaspirillum chlorophenolicum</name>
    <dbReference type="NCBI Taxonomy" id="211589"/>
    <lineage>
        <taxon>Bacteria</taxon>
        <taxon>Pseudomonadati</taxon>
        <taxon>Pseudomonadota</taxon>
        <taxon>Betaproteobacteria</taxon>
        <taxon>Burkholderiales</taxon>
        <taxon>Oxalobacteraceae</taxon>
        <taxon>Herbaspirillum</taxon>
    </lineage>
</organism>
<comment type="caution">
    <text evidence="1">The sequence shown here is derived from an EMBL/GenBank/DDBJ whole genome shotgun (WGS) entry which is preliminary data.</text>
</comment>
<evidence type="ECO:0008006" key="3">
    <source>
        <dbReference type="Google" id="ProtNLM"/>
    </source>
</evidence>
<protein>
    <recommendedName>
        <fullName evidence="3">HEPN AbiU2-like domain-containing protein</fullName>
    </recommendedName>
</protein>
<dbReference type="Proteomes" id="UP001617427">
    <property type="component" value="Unassembled WGS sequence"/>
</dbReference>
<dbReference type="RefSeq" id="WP_402698270.1">
    <property type="nucleotide sequence ID" value="NZ_JBIUZV010000002.1"/>
</dbReference>
<evidence type="ECO:0000313" key="2">
    <source>
        <dbReference type="Proteomes" id="UP001617427"/>
    </source>
</evidence>
<dbReference type="EMBL" id="JBIUZV010000002">
    <property type="protein sequence ID" value="MFJ3044779.1"/>
    <property type="molecule type" value="Genomic_DNA"/>
</dbReference>
<name>A0ABW8ETY8_9BURK</name>
<proteinExistence type="predicted"/>
<reference evidence="1 2" key="1">
    <citation type="submission" date="2024-10" db="EMBL/GenBank/DDBJ databases">
        <title>The Natural Products Discovery Center: Release of the First 8490 Sequenced Strains for Exploring Actinobacteria Biosynthetic Diversity.</title>
        <authorList>
            <person name="Kalkreuter E."/>
            <person name="Kautsar S.A."/>
            <person name="Yang D."/>
            <person name="Bader C.D."/>
            <person name="Teijaro C.N."/>
            <person name="Fluegel L."/>
            <person name="Davis C.M."/>
            <person name="Simpson J.R."/>
            <person name="Lauterbach L."/>
            <person name="Steele A.D."/>
            <person name="Gui C."/>
            <person name="Meng S."/>
            <person name="Li G."/>
            <person name="Viehrig K."/>
            <person name="Ye F."/>
            <person name="Su P."/>
            <person name="Kiefer A.F."/>
            <person name="Nichols A."/>
            <person name="Cepeda A.J."/>
            <person name="Yan W."/>
            <person name="Fan B."/>
            <person name="Jiang Y."/>
            <person name="Adhikari A."/>
            <person name="Zheng C.-J."/>
            <person name="Schuster L."/>
            <person name="Cowan T.M."/>
            <person name="Smanski M.J."/>
            <person name="Chevrette M.G."/>
            <person name="De Carvalho L.P.S."/>
            <person name="Shen B."/>
        </authorList>
    </citation>
    <scope>NUCLEOTIDE SEQUENCE [LARGE SCALE GENOMIC DNA]</scope>
    <source>
        <strain evidence="1 2">NPDC087045</strain>
    </source>
</reference>
<accession>A0ABW8ETY8</accession>
<evidence type="ECO:0000313" key="1">
    <source>
        <dbReference type="EMBL" id="MFJ3044779.1"/>
    </source>
</evidence>
<keyword evidence="2" id="KW-1185">Reference proteome</keyword>
<sequence>MKLDDAEIDRQHCIAIVHEYQRCRDSFTLFESAATQLIMGGKNRLMSYRAYNAYASFILHLYEFLVALHARDLNVTEITKTNTEEKHERLDKLIHSSISRVVRNRIDRIEQGTAPRWENDLSTYQALWPVSPNFASEFRRMRNKVGGHVTYQRAKEIDLTAFYQANHSYLYMLYRDCGDWWAPRGDAFPELDQITDFFGSIVRELHPDAHK</sequence>